<evidence type="ECO:0000256" key="2">
    <source>
        <dbReference type="ARBA" id="ARBA00022723"/>
    </source>
</evidence>
<evidence type="ECO:0000259" key="8">
    <source>
        <dbReference type="PROSITE" id="PS51183"/>
    </source>
</evidence>
<evidence type="ECO:0000313" key="13">
    <source>
        <dbReference type="Proteomes" id="UP000583929"/>
    </source>
</evidence>
<dbReference type="PANTHER" id="PTHR10694">
    <property type="entry name" value="LYSINE-SPECIFIC DEMETHYLASE"/>
    <property type="match status" value="1"/>
</dbReference>
<dbReference type="Proteomes" id="UP000525078">
    <property type="component" value="Unassembled WGS sequence"/>
</dbReference>
<name>A0A7J6I501_CANSA</name>
<evidence type="ECO:0000256" key="6">
    <source>
        <dbReference type="ARBA" id="ARBA00023163"/>
    </source>
</evidence>
<dbReference type="EMBL" id="JAATIP010000051">
    <property type="protein sequence ID" value="KAF4383801.1"/>
    <property type="molecule type" value="Genomic_DNA"/>
</dbReference>
<dbReference type="SUPFAM" id="SSF51197">
    <property type="entry name" value="Clavaminate synthase-like"/>
    <property type="match status" value="1"/>
</dbReference>
<dbReference type="Proteomes" id="UP000583929">
    <property type="component" value="Unassembled WGS sequence"/>
</dbReference>
<dbReference type="InterPro" id="IPR003347">
    <property type="entry name" value="JmjC_dom"/>
</dbReference>
<keyword evidence="3" id="KW-0560">Oxidoreductase</keyword>
<dbReference type="GO" id="GO:0141052">
    <property type="term" value="F:histone H3 demethylase activity"/>
    <property type="evidence" value="ECO:0007669"/>
    <property type="project" value="UniProtKB-ARBA"/>
</dbReference>
<feature type="domain" description="JmjC" evidence="9">
    <location>
        <begin position="240"/>
        <end position="413"/>
    </location>
</feature>
<dbReference type="InterPro" id="IPR003349">
    <property type="entry name" value="JmjN"/>
</dbReference>
<keyword evidence="13" id="KW-1185">Reference proteome</keyword>
<accession>A0A7J6I501</accession>
<organism evidence="11 13">
    <name type="scientific">Cannabis sativa</name>
    <name type="common">Hemp</name>
    <name type="synonym">Marijuana</name>
    <dbReference type="NCBI Taxonomy" id="3483"/>
    <lineage>
        <taxon>Eukaryota</taxon>
        <taxon>Viridiplantae</taxon>
        <taxon>Streptophyta</taxon>
        <taxon>Embryophyta</taxon>
        <taxon>Tracheophyta</taxon>
        <taxon>Spermatophyta</taxon>
        <taxon>Magnoliopsida</taxon>
        <taxon>eudicotyledons</taxon>
        <taxon>Gunneridae</taxon>
        <taxon>Pentapetalae</taxon>
        <taxon>rosids</taxon>
        <taxon>fabids</taxon>
        <taxon>Rosales</taxon>
        <taxon>Cannabaceae</taxon>
        <taxon>Cannabis</taxon>
    </lineage>
</organism>
<dbReference type="PANTHER" id="PTHR10694:SF33">
    <property type="entry name" value="LYSINE-SPECIFIC DEMETHYLASE 5"/>
    <property type="match status" value="1"/>
</dbReference>
<dbReference type="SMART" id="SM00545">
    <property type="entry name" value="JmjN"/>
    <property type="match status" value="1"/>
</dbReference>
<dbReference type="AlphaFoldDB" id="A0A7J6I501"/>
<evidence type="ECO:0000259" key="9">
    <source>
        <dbReference type="PROSITE" id="PS51184"/>
    </source>
</evidence>
<dbReference type="FunFam" id="2.60.120.650:FF:000016">
    <property type="entry name" value="Lysine-specific demethylase isoform A"/>
    <property type="match status" value="1"/>
</dbReference>
<evidence type="ECO:0000256" key="7">
    <source>
        <dbReference type="ARBA" id="ARBA00023242"/>
    </source>
</evidence>
<comment type="caution">
    <text evidence="11">The sequence shown here is derived from an EMBL/GenBank/DDBJ whole genome shotgun (WGS) entry which is preliminary data.</text>
</comment>
<dbReference type="Gene3D" id="2.60.120.650">
    <property type="entry name" value="Cupin"/>
    <property type="match status" value="1"/>
</dbReference>
<dbReference type="GO" id="GO:0040029">
    <property type="term" value="P:epigenetic regulation of gene expression"/>
    <property type="evidence" value="ECO:0007669"/>
    <property type="project" value="UniProtKB-ARBA"/>
</dbReference>
<dbReference type="SMART" id="SM00558">
    <property type="entry name" value="JmjC"/>
    <property type="match status" value="1"/>
</dbReference>
<keyword evidence="5" id="KW-0805">Transcription regulation</keyword>
<dbReference type="PROSITE" id="PS51183">
    <property type="entry name" value="JMJN"/>
    <property type="match status" value="1"/>
</dbReference>
<dbReference type="EMBL" id="JAATIQ010000011">
    <property type="protein sequence ID" value="KAF4401730.1"/>
    <property type="molecule type" value="Genomic_DNA"/>
</dbReference>
<keyword evidence="2" id="KW-0479">Metal-binding</keyword>
<sequence length="875" mass="98502">MVEGRVCLSKEVRNGLEFLKRKRLQRMKAETISSTMARSGGDALRSSASCGVRLHGNADVFSGSNGPLSGKDVISKRKVDKFDTSDLEWTEKIPECPIYYPTKEEFEDPLIYLQKIAPEASGYGMIKIVSPVTASVPAGVVLMKEQPGFKFTTRVQPLRLAEWDTDDKVTFFMSGRNYTFRDFEKMANKVFSRRYYSSGSLPASYLEKEFWHEIACGKTETVEYACDVDGSAFSASPSDQLGNSKWNLKRLSRLSKSVLRLLERAIPGVTDPMLYIGMLFSMFAWHVEDHYLYSINYHHCGASKTWYGIPGHAALQFEKVVREHVYTHDILSADGEDGAFDVLLGKTTLFPPNILLDHDVPVYKAVQKPGEFIVTFPRAYHAGFNHGFNCGEAVNFAIGDWFPLGAVASQRYALLSRMPLLPHEELLCKEAMLLYSSLELEDLDHSSADLASHCSIKTSFVKLIRFLHRARWLLMKSGICTSVSANQHGTILCSLCKRDCYVAFVNCSCYMHPVCLRHDMTSLNFSCGRHCTLCLREDISEMEDAARKFEMEDRVPEKKINQQSNRVHDLYSDPLANMSHKVKQEVYIPYCPIKFDSIPKLSDTTQYQSKEQDHVSCSAQVSSSGTMSLNSEMLGTSMSCTTSTLHSLPVDPMEAAITPSNVHGNTSFDVRSLDSRKFSEDLSRSALESTLSSPSCDEHLTVNQDYSHEKLVRPTLDEDSDSSDSEIFRVKRRSTQKMEKKNMNDNILSKHSDHQGFRRLKKFQPDRRSGSSGCTRIVGSNSKLTTTLTNHRAIDTLSTTERFVKGRGTIPISIKFKNVVNEGSSNRLREQPKKDRFQLELGKSTREPHPVDIGAKRLKVRGPSFLGSETGHRLD</sequence>
<evidence type="ECO:0000256" key="1">
    <source>
        <dbReference type="ARBA" id="ARBA00001954"/>
    </source>
</evidence>
<dbReference type="Pfam" id="PF02928">
    <property type="entry name" value="zf-C5HC2"/>
    <property type="match status" value="1"/>
</dbReference>
<evidence type="ECO:0000256" key="3">
    <source>
        <dbReference type="ARBA" id="ARBA00023002"/>
    </source>
</evidence>
<keyword evidence="7" id="KW-0539">Nucleus</keyword>
<dbReference type="InterPro" id="IPR004198">
    <property type="entry name" value="Znf_C5HC2"/>
</dbReference>
<keyword evidence="4" id="KW-0408">Iron</keyword>
<dbReference type="Pfam" id="PF02375">
    <property type="entry name" value="JmjN"/>
    <property type="match status" value="1"/>
</dbReference>
<evidence type="ECO:0000313" key="10">
    <source>
        <dbReference type="EMBL" id="KAF4383801.1"/>
    </source>
</evidence>
<evidence type="ECO:0000256" key="5">
    <source>
        <dbReference type="ARBA" id="ARBA00023015"/>
    </source>
</evidence>
<dbReference type="GO" id="GO:0046872">
    <property type="term" value="F:metal ion binding"/>
    <property type="evidence" value="ECO:0007669"/>
    <property type="project" value="UniProtKB-KW"/>
</dbReference>
<dbReference type="GO" id="GO:0016491">
    <property type="term" value="F:oxidoreductase activity"/>
    <property type="evidence" value="ECO:0007669"/>
    <property type="project" value="UniProtKB-KW"/>
</dbReference>
<dbReference type="Pfam" id="PF02373">
    <property type="entry name" value="JmjC"/>
    <property type="match status" value="1"/>
</dbReference>
<protein>
    <submittedName>
        <fullName evidence="11">Uncharacterized protein</fullName>
    </submittedName>
</protein>
<evidence type="ECO:0000313" key="11">
    <source>
        <dbReference type="EMBL" id="KAF4401730.1"/>
    </source>
</evidence>
<gene>
    <name evidence="10" type="ORF">F8388_023493</name>
    <name evidence="11" type="ORF">G4B88_000778</name>
</gene>
<keyword evidence="6" id="KW-0804">Transcription</keyword>
<dbReference type="GO" id="GO:0005634">
    <property type="term" value="C:nucleus"/>
    <property type="evidence" value="ECO:0007669"/>
    <property type="project" value="TreeGrafter"/>
</dbReference>
<feature type="domain" description="JmjN" evidence="8">
    <location>
        <begin position="96"/>
        <end position="137"/>
    </location>
</feature>
<reference evidence="12 13" key="1">
    <citation type="journal article" date="2020" name="bioRxiv">
        <title>Sequence and annotation of 42 cannabis genomes reveals extensive copy number variation in cannabinoid synthesis and pathogen resistance genes.</title>
        <authorList>
            <person name="Mckernan K.J."/>
            <person name="Helbert Y."/>
            <person name="Kane L.T."/>
            <person name="Ebling H."/>
            <person name="Zhang L."/>
            <person name="Liu B."/>
            <person name="Eaton Z."/>
            <person name="Mclaughlin S."/>
            <person name="Kingan S."/>
            <person name="Baybayan P."/>
            <person name="Concepcion G."/>
            <person name="Jordan M."/>
            <person name="Riva A."/>
            <person name="Barbazuk W."/>
            <person name="Harkins T."/>
        </authorList>
    </citation>
    <scope>NUCLEOTIDE SEQUENCE [LARGE SCALE GENOMIC DNA]</scope>
    <source>
        <strain evidence="12 13">cv. Jamaican Lion 4</strain>
        <strain evidence="11">Father</strain>
        <strain evidence="10">Mother</strain>
        <tissue evidence="11">Leaf</tissue>
    </source>
</reference>
<proteinExistence type="predicted"/>
<comment type="cofactor">
    <cofactor evidence="1">
        <name>Fe(2+)</name>
        <dbReference type="ChEBI" id="CHEBI:29033"/>
    </cofactor>
</comment>
<evidence type="ECO:0000256" key="4">
    <source>
        <dbReference type="ARBA" id="ARBA00023004"/>
    </source>
</evidence>
<dbReference type="PROSITE" id="PS51184">
    <property type="entry name" value="JMJC"/>
    <property type="match status" value="1"/>
</dbReference>
<evidence type="ECO:0000313" key="12">
    <source>
        <dbReference type="Proteomes" id="UP000525078"/>
    </source>
</evidence>
<dbReference type="GO" id="GO:0000785">
    <property type="term" value="C:chromatin"/>
    <property type="evidence" value="ECO:0007669"/>
    <property type="project" value="TreeGrafter"/>
</dbReference>